<dbReference type="AlphaFoldDB" id="A0A6A4GBZ3"/>
<dbReference type="EMBL" id="ML770845">
    <property type="protein sequence ID" value="KAE9382928.1"/>
    <property type="molecule type" value="Genomic_DNA"/>
</dbReference>
<reference evidence="1" key="1">
    <citation type="journal article" date="2019" name="Environ. Microbiol.">
        <title>Fungal ecological strategies reflected in gene transcription - a case study of two litter decomposers.</title>
        <authorList>
            <person name="Barbi F."/>
            <person name="Kohler A."/>
            <person name="Barry K."/>
            <person name="Baskaran P."/>
            <person name="Daum C."/>
            <person name="Fauchery L."/>
            <person name="Ihrmark K."/>
            <person name="Kuo A."/>
            <person name="LaButti K."/>
            <person name="Lipzen A."/>
            <person name="Morin E."/>
            <person name="Grigoriev I.V."/>
            <person name="Henrissat B."/>
            <person name="Lindahl B."/>
            <person name="Martin F."/>
        </authorList>
    </citation>
    <scope>NUCLEOTIDE SEQUENCE</scope>
    <source>
        <strain evidence="1">JB14</strain>
    </source>
</reference>
<dbReference type="Proteomes" id="UP000799118">
    <property type="component" value="Unassembled WGS sequence"/>
</dbReference>
<keyword evidence="2" id="KW-1185">Reference proteome</keyword>
<name>A0A6A4GBZ3_9AGAR</name>
<sequence>MTSTAAAINHLLDFNVISTAFHVEPCIEFLAVICILGCWTSKESQEPWNHMDDALQWINSMQGFADHIHHSVKQCFREFGRDHRRLSSALADLVVNYVNDI</sequence>
<evidence type="ECO:0000313" key="2">
    <source>
        <dbReference type="Proteomes" id="UP000799118"/>
    </source>
</evidence>
<accession>A0A6A4GBZ3</accession>
<evidence type="ECO:0000313" key="1">
    <source>
        <dbReference type="EMBL" id="KAE9382928.1"/>
    </source>
</evidence>
<protein>
    <submittedName>
        <fullName evidence="1">Uncharacterized protein</fullName>
    </submittedName>
</protein>
<proteinExistence type="predicted"/>
<dbReference type="OrthoDB" id="59699at2759"/>
<gene>
    <name evidence="1" type="ORF">BT96DRAFT_930110</name>
</gene>
<organism evidence="1 2">
    <name type="scientific">Gymnopus androsaceus JB14</name>
    <dbReference type="NCBI Taxonomy" id="1447944"/>
    <lineage>
        <taxon>Eukaryota</taxon>
        <taxon>Fungi</taxon>
        <taxon>Dikarya</taxon>
        <taxon>Basidiomycota</taxon>
        <taxon>Agaricomycotina</taxon>
        <taxon>Agaricomycetes</taxon>
        <taxon>Agaricomycetidae</taxon>
        <taxon>Agaricales</taxon>
        <taxon>Marasmiineae</taxon>
        <taxon>Omphalotaceae</taxon>
        <taxon>Gymnopus</taxon>
    </lineage>
</organism>